<comment type="caution">
    <text evidence="2">The sequence shown here is derived from an EMBL/GenBank/DDBJ whole genome shotgun (WGS) entry which is preliminary data.</text>
</comment>
<proteinExistence type="predicted"/>
<feature type="compositionally biased region" description="Basic and acidic residues" evidence="1">
    <location>
        <begin position="244"/>
        <end position="258"/>
    </location>
</feature>
<sequence>MGVTGLARYVNAPTTGLDLITRNIVQNHQGAIRGKWNISVKSFRSTLGSIPGFQVHSERIMYALTMNDNVFVLLEDPVAPVRSELLQPPEGQAPIPLIGPGAPTHYRTAFLTLSPPGALEQLLAQLRARWVSVRQTAPGGPSQANHFSGQQLSVDGFVYHIGTDFIVRAGNVILAGGAVKGMLIEAEYLPLPTMHAGADGTLELLSNLLVSCLPEIPGANFTAVTISDAIWQDLLWDREQEEIQQQKEKEEKEKPPKEDDLDDVFVSGDEDLPEFRKGDWIGTDRDQRSAYLIIGALRSEGLL</sequence>
<accession>A0A9P3FYW3</accession>
<dbReference type="Proteomes" id="UP000703269">
    <property type="component" value="Unassembled WGS sequence"/>
</dbReference>
<evidence type="ECO:0000313" key="2">
    <source>
        <dbReference type="EMBL" id="GJE84839.1"/>
    </source>
</evidence>
<evidence type="ECO:0000313" key="3">
    <source>
        <dbReference type="Proteomes" id="UP000703269"/>
    </source>
</evidence>
<name>A0A9P3FYW3_9APHY</name>
<evidence type="ECO:0008006" key="4">
    <source>
        <dbReference type="Google" id="ProtNLM"/>
    </source>
</evidence>
<dbReference type="OrthoDB" id="2536675at2759"/>
<evidence type="ECO:0000256" key="1">
    <source>
        <dbReference type="SAM" id="MobiDB-lite"/>
    </source>
</evidence>
<protein>
    <recommendedName>
        <fullName evidence="4">Mediator of RNA polymerase II transcription subunit 20</fullName>
    </recommendedName>
</protein>
<feature type="region of interest" description="Disordered" evidence="1">
    <location>
        <begin position="242"/>
        <end position="270"/>
    </location>
</feature>
<dbReference type="EMBL" id="BPQB01000001">
    <property type="protein sequence ID" value="GJE84839.1"/>
    <property type="molecule type" value="Genomic_DNA"/>
</dbReference>
<dbReference type="AlphaFoldDB" id="A0A9P3FYW3"/>
<organism evidence="2 3">
    <name type="scientific">Phanerochaete sordida</name>
    <dbReference type="NCBI Taxonomy" id="48140"/>
    <lineage>
        <taxon>Eukaryota</taxon>
        <taxon>Fungi</taxon>
        <taxon>Dikarya</taxon>
        <taxon>Basidiomycota</taxon>
        <taxon>Agaricomycotina</taxon>
        <taxon>Agaricomycetes</taxon>
        <taxon>Polyporales</taxon>
        <taxon>Phanerochaetaceae</taxon>
        <taxon>Phanerochaete</taxon>
    </lineage>
</organism>
<reference evidence="2 3" key="1">
    <citation type="submission" date="2021-08" db="EMBL/GenBank/DDBJ databases">
        <title>Draft Genome Sequence of Phanerochaete sordida strain YK-624.</title>
        <authorList>
            <person name="Mori T."/>
            <person name="Dohra H."/>
            <person name="Suzuki T."/>
            <person name="Kawagishi H."/>
            <person name="Hirai H."/>
        </authorList>
    </citation>
    <scope>NUCLEOTIDE SEQUENCE [LARGE SCALE GENOMIC DNA]</scope>
    <source>
        <strain evidence="2 3">YK-624</strain>
    </source>
</reference>
<feature type="compositionally biased region" description="Acidic residues" evidence="1">
    <location>
        <begin position="259"/>
        <end position="270"/>
    </location>
</feature>
<keyword evidence="3" id="KW-1185">Reference proteome</keyword>
<gene>
    <name evidence="2" type="ORF">PsYK624_009150</name>
</gene>